<keyword evidence="1" id="KW-1185">Reference proteome</keyword>
<dbReference type="Proteomes" id="UP000095282">
    <property type="component" value="Unplaced"/>
</dbReference>
<evidence type="ECO:0000313" key="1">
    <source>
        <dbReference type="Proteomes" id="UP000095282"/>
    </source>
</evidence>
<name>A0A1I7UWU1_9PELO</name>
<reference evidence="2" key="1">
    <citation type="submission" date="2016-11" db="UniProtKB">
        <authorList>
            <consortium name="WormBaseParasite"/>
        </authorList>
    </citation>
    <scope>IDENTIFICATION</scope>
</reference>
<accession>A0A1I7UWU1</accession>
<dbReference type="AlphaFoldDB" id="A0A1I7UWU1"/>
<sequence length="126" mass="15050">MKMSNYEEKDFLPNCHHPLHTIMVMCYAAHFMQKMVTKYDFGQTITQEKYEQLKEQMEDLACKIVNSFNMNGPNEAIQVRCALQADYQSEFVKIKREMSPYEEYLDRKFHRSKEIMTIAYRAKAMV</sequence>
<organism evidence="1 2">
    <name type="scientific">Caenorhabditis tropicalis</name>
    <dbReference type="NCBI Taxonomy" id="1561998"/>
    <lineage>
        <taxon>Eukaryota</taxon>
        <taxon>Metazoa</taxon>
        <taxon>Ecdysozoa</taxon>
        <taxon>Nematoda</taxon>
        <taxon>Chromadorea</taxon>
        <taxon>Rhabditida</taxon>
        <taxon>Rhabditina</taxon>
        <taxon>Rhabditomorpha</taxon>
        <taxon>Rhabditoidea</taxon>
        <taxon>Rhabditidae</taxon>
        <taxon>Peloderinae</taxon>
        <taxon>Caenorhabditis</taxon>
    </lineage>
</organism>
<dbReference type="WBParaSite" id="Csp11.Scaffold630.g20134.t2">
    <property type="protein sequence ID" value="Csp11.Scaffold630.g20134.t2"/>
    <property type="gene ID" value="Csp11.Scaffold630.g20134"/>
</dbReference>
<proteinExistence type="predicted"/>
<evidence type="ECO:0000313" key="2">
    <source>
        <dbReference type="WBParaSite" id="Csp11.Scaffold630.g20134.t2"/>
    </source>
</evidence>
<protein>
    <submittedName>
        <fullName evidence="2">Phage protein</fullName>
    </submittedName>
</protein>